<feature type="region of interest" description="Disordered" evidence="1">
    <location>
        <begin position="67"/>
        <end position="91"/>
    </location>
</feature>
<dbReference type="AlphaFoldDB" id="A0A5N5FF57"/>
<comment type="caution">
    <text evidence="2">The sequence shown here is derived from an EMBL/GenBank/DDBJ whole genome shotgun (WGS) entry which is preliminary data.</text>
</comment>
<accession>A0A5N5FF57</accession>
<reference evidence="3" key="2">
    <citation type="submission" date="2019-10" db="EMBL/GenBank/DDBJ databases">
        <title>A de novo genome assembly of a pear dwarfing rootstock.</title>
        <authorList>
            <person name="Wang F."/>
            <person name="Wang J."/>
            <person name="Li S."/>
            <person name="Zhang Y."/>
            <person name="Fang M."/>
            <person name="Ma L."/>
            <person name="Zhao Y."/>
            <person name="Jiang S."/>
        </authorList>
    </citation>
    <scope>NUCLEOTIDE SEQUENCE [LARGE SCALE GENOMIC DNA]</scope>
</reference>
<reference evidence="2 3" key="1">
    <citation type="submission" date="2019-09" db="EMBL/GenBank/DDBJ databases">
        <authorList>
            <person name="Ou C."/>
        </authorList>
    </citation>
    <scope>NUCLEOTIDE SEQUENCE [LARGE SCALE GENOMIC DNA]</scope>
    <source>
        <strain evidence="2">S2</strain>
        <tissue evidence="2">Leaf</tissue>
    </source>
</reference>
<gene>
    <name evidence="2" type="ORF">D8674_010732</name>
</gene>
<keyword evidence="3" id="KW-1185">Reference proteome</keyword>
<evidence type="ECO:0000256" key="1">
    <source>
        <dbReference type="SAM" id="MobiDB-lite"/>
    </source>
</evidence>
<proteinExistence type="predicted"/>
<evidence type="ECO:0000313" key="3">
    <source>
        <dbReference type="Proteomes" id="UP000327157"/>
    </source>
</evidence>
<evidence type="ECO:0000313" key="2">
    <source>
        <dbReference type="EMBL" id="KAB2600461.1"/>
    </source>
</evidence>
<name>A0A5N5FF57_9ROSA</name>
<protein>
    <submittedName>
        <fullName evidence="2">S2-RNase</fullName>
    </submittedName>
</protein>
<organism evidence="2 3">
    <name type="scientific">Pyrus ussuriensis x Pyrus communis</name>
    <dbReference type="NCBI Taxonomy" id="2448454"/>
    <lineage>
        <taxon>Eukaryota</taxon>
        <taxon>Viridiplantae</taxon>
        <taxon>Streptophyta</taxon>
        <taxon>Embryophyta</taxon>
        <taxon>Tracheophyta</taxon>
        <taxon>Spermatophyta</taxon>
        <taxon>Magnoliopsida</taxon>
        <taxon>eudicotyledons</taxon>
        <taxon>Gunneridae</taxon>
        <taxon>Pentapetalae</taxon>
        <taxon>rosids</taxon>
        <taxon>fabids</taxon>
        <taxon>Rosales</taxon>
        <taxon>Rosaceae</taxon>
        <taxon>Amygdaloideae</taxon>
        <taxon>Maleae</taxon>
        <taxon>Pyrus</taxon>
    </lineage>
</organism>
<feature type="compositionally biased region" description="Basic and acidic residues" evidence="1">
    <location>
        <begin position="80"/>
        <end position="91"/>
    </location>
</feature>
<dbReference type="EMBL" id="SMOL01000753">
    <property type="protein sequence ID" value="KAB2600461.1"/>
    <property type="molecule type" value="Genomic_DNA"/>
</dbReference>
<dbReference type="Proteomes" id="UP000327157">
    <property type="component" value="Chromosome 13"/>
</dbReference>
<reference evidence="2 3" key="3">
    <citation type="submission" date="2019-11" db="EMBL/GenBank/DDBJ databases">
        <title>A de novo genome assembly of a pear dwarfing rootstock.</title>
        <authorList>
            <person name="Wang F."/>
            <person name="Wang J."/>
            <person name="Li S."/>
            <person name="Zhang Y."/>
            <person name="Fang M."/>
            <person name="Ma L."/>
            <person name="Zhao Y."/>
            <person name="Jiang S."/>
        </authorList>
    </citation>
    <scope>NUCLEOTIDE SEQUENCE [LARGE SCALE GENOMIC DNA]</scope>
    <source>
        <strain evidence="2">S2</strain>
        <tissue evidence="2">Leaf</tissue>
    </source>
</reference>
<sequence length="210" mass="22821">MDSTTPNQVELLKWTSNATKSCYTLESRTCSLPPSAAVLEFGSNTLLKDDAQGEGFDSGYRVESQNCGIGSSRNLGDSGGDDKRATTPKEDANGATVTFATDISEIQQIVVELDLSFENVLLSPLVRVRNKSRDISKVIACLRKYLGNINGSNIAGKIKIMTCSSEKWCGSYKIISLHDREGWHGCMAFVATCIVTHPDLNRGMMAVTWG</sequence>